<name>A0ABW1IM22_9BACL</name>
<reference evidence="3" key="1">
    <citation type="journal article" date="2019" name="Int. J. Syst. Evol. Microbiol.">
        <title>The Global Catalogue of Microorganisms (GCM) 10K type strain sequencing project: providing services to taxonomists for standard genome sequencing and annotation.</title>
        <authorList>
            <consortium name="The Broad Institute Genomics Platform"/>
            <consortium name="The Broad Institute Genome Sequencing Center for Infectious Disease"/>
            <person name="Wu L."/>
            <person name="Ma J."/>
        </authorList>
    </citation>
    <scope>NUCLEOTIDE SEQUENCE [LARGE SCALE GENOMIC DNA]</scope>
    <source>
        <strain evidence="3">CCM 8749</strain>
    </source>
</reference>
<gene>
    <name evidence="2" type="ORF">ACFPXP_06420</name>
</gene>
<accession>A0ABW1IM22</accession>
<dbReference type="Proteomes" id="UP001596250">
    <property type="component" value="Unassembled WGS sequence"/>
</dbReference>
<dbReference type="InterPro" id="IPR012347">
    <property type="entry name" value="Ferritin-like"/>
</dbReference>
<dbReference type="InterPro" id="IPR009078">
    <property type="entry name" value="Ferritin-like_SF"/>
</dbReference>
<dbReference type="RefSeq" id="WP_379893385.1">
    <property type="nucleotide sequence ID" value="NZ_CBCSCT010000004.1"/>
</dbReference>
<dbReference type="CDD" id="cd00657">
    <property type="entry name" value="Ferritin_like"/>
    <property type="match status" value="1"/>
</dbReference>
<dbReference type="Pfam" id="PF02915">
    <property type="entry name" value="Rubrerythrin"/>
    <property type="match status" value="1"/>
</dbReference>
<dbReference type="EMBL" id="JBHSQV010000035">
    <property type="protein sequence ID" value="MFC5986064.1"/>
    <property type="molecule type" value="Genomic_DNA"/>
</dbReference>
<evidence type="ECO:0000259" key="1">
    <source>
        <dbReference type="Pfam" id="PF02915"/>
    </source>
</evidence>
<feature type="domain" description="Rubrerythrin diiron-binding" evidence="1">
    <location>
        <begin position="92"/>
        <end position="140"/>
    </location>
</feature>
<protein>
    <submittedName>
        <fullName evidence="2">Ferritin-like domain-containing protein</fullName>
    </submittedName>
</protein>
<dbReference type="SUPFAM" id="SSF47240">
    <property type="entry name" value="Ferritin-like"/>
    <property type="match status" value="1"/>
</dbReference>
<proteinExistence type="predicted"/>
<evidence type="ECO:0000313" key="3">
    <source>
        <dbReference type="Proteomes" id="UP001596250"/>
    </source>
</evidence>
<organism evidence="2 3">
    <name type="scientific">Marinicrinis lubricantis</name>
    <dbReference type="NCBI Taxonomy" id="2086470"/>
    <lineage>
        <taxon>Bacteria</taxon>
        <taxon>Bacillati</taxon>
        <taxon>Bacillota</taxon>
        <taxon>Bacilli</taxon>
        <taxon>Bacillales</taxon>
        <taxon>Paenibacillaceae</taxon>
    </lineage>
</organism>
<sequence>MHSNPYAPADHLQAELIHDLAKAIDGQYSAILCYGQLARLAPTEAIREQILEIRSDEIRHFQAFMRIYICLTGHSIRPQVTEPCPDTYDAGLHFAFRDEQKTVDFYLEIAEKTHDPYIKSIFRRAAADEQNHAVWFLYFLNH</sequence>
<dbReference type="Gene3D" id="1.20.1260.10">
    <property type="match status" value="1"/>
</dbReference>
<comment type="caution">
    <text evidence="2">The sequence shown here is derived from an EMBL/GenBank/DDBJ whole genome shotgun (WGS) entry which is preliminary data.</text>
</comment>
<dbReference type="InterPro" id="IPR003251">
    <property type="entry name" value="Rr_diiron-bd_dom"/>
</dbReference>
<evidence type="ECO:0000313" key="2">
    <source>
        <dbReference type="EMBL" id="MFC5986064.1"/>
    </source>
</evidence>
<keyword evidence="3" id="KW-1185">Reference proteome</keyword>